<evidence type="ECO:0000256" key="7">
    <source>
        <dbReference type="ARBA" id="ARBA00022771"/>
    </source>
</evidence>
<keyword evidence="5" id="KW-0812">Transmembrane</keyword>
<keyword evidence="6" id="KW-0479">Metal-binding</keyword>
<dbReference type="GO" id="GO:0006511">
    <property type="term" value="P:ubiquitin-dependent protein catabolic process"/>
    <property type="evidence" value="ECO:0007669"/>
    <property type="project" value="TreeGrafter"/>
</dbReference>
<evidence type="ECO:0000313" key="14">
    <source>
        <dbReference type="EnsemblMetazoa" id="SMAR001541-PA"/>
    </source>
</evidence>
<evidence type="ECO:0000256" key="9">
    <source>
        <dbReference type="ARBA" id="ARBA00022833"/>
    </source>
</evidence>
<dbReference type="GO" id="GO:0016567">
    <property type="term" value="P:protein ubiquitination"/>
    <property type="evidence" value="ECO:0007669"/>
    <property type="project" value="TreeGrafter"/>
</dbReference>
<dbReference type="Pfam" id="PF13639">
    <property type="entry name" value="zf-RING_2"/>
    <property type="match status" value="1"/>
</dbReference>
<reference evidence="15" key="1">
    <citation type="submission" date="2011-05" db="EMBL/GenBank/DDBJ databases">
        <authorList>
            <person name="Richards S.R."/>
            <person name="Qu J."/>
            <person name="Jiang H."/>
            <person name="Jhangiani S.N."/>
            <person name="Agravi P."/>
            <person name="Goodspeed R."/>
            <person name="Gross S."/>
            <person name="Mandapat C."/>
            <person name="Jackson L."/>
            <person name="Mathew T."/>
            <person name="Pu L."/>
            <person name="Thornton R."/>
            <person name="Saada N."/>
            <person name="Wilczek-Boney K.B."/>
            <person name="Lee S."/>
            <person name="Kovar C."/>
            <person name="Wu Y."/>
            <person name="Scherer S.E."/>
            <person name="Worley K.C."/>
            <person name="Muzny D.M."/>
            <person name="Gibbs R."/>
        </authorList>
    </citation>
    <scope>NUCLEOTIDE SEQUENCE</scope>
    <source>
        <strain evidence="15">Brora</strain>
    </source>
</reference>
<evidence type="ECO:0000256" key="8">
    <source>
        <dbReference type="ARBA" id="ARBA00022786"/>
    </source>
</evidence>
<dbReference type="GO" id="GO:0061630">
    <property type="term" value="F:ubiquitin protein ligase activity"/>
    <property type="evidence" value="ECO:0007669"/>
    <property type="project" value="UniProtKB-EC"/>
</dbReference>
<keyword evidence="10" id="KW-1133">Transmembrane helix</keyword>
<evidence type="ECO:0000256" key="6">
    <source>
        <dbReference type="ARBA" id="ARBA00022723"/>
    </source>
</evidence>
<dbReference type="GO" id="GO:0008270">
    <property type="term" value="F:zinc ion binding"/>
    <property type="evidence" value="ECO:0007669"/>
    <property type="project" value="UniProtKB-KW"/>
</dbReference>
<evidence type="ECO:0000256" key="10">
    <source>
        <dbReference type="ARBA" id="ARBA00022989"/>
    </source>
</evidence>
<dbReference type="SMART" id="SM00184">
    <property type="entry name" value="RING"/>
    <property type="match status" value="1"/>
</dbReference>
<keyword evidence="8" id="KW-0833">Ubl conjugation pathway</keyword>
<dbReference type="PANTHER" id="PTHR45977:SF4">
    <property type="entry name" value="RING-TYPE DOMAIN-CONTAINING PROTEIN"/>
    <property type="match status" value="1"/>
</dbReference>
<keyword evidence="4" id="KW-0808">Transferase</keyword>
<reference evidence="14" key="2">
    <citation type="submission" date="2015-02" db="UniProtKB">
        <authorList>
            <consortium name="EnsemblMetazoa"/>
        </authorList>
    </citation>
    <scope>IDENTIFICATION</scope>
</reference>
<name>T1IKT5_STRMM</name>
<dbReference type="GO" id="GO:0016020">
    <property type="term" value="C:membrane"/>
    <property type="evidence" value="ECO:0007669"/>
    <property type="project" value="UniProtKB-SubCell"/>
</dbReference>
<dbReference type="PhylomeDB" id="T1IKT5"/>
<dbReference type="InterPro" id="IPR013083">
    <property type="entry name" value="Znf_RING/FYVE/PHD"/>
</dbReference>
<dbReference type="EnsemblMetazoa" id="SMAR001541-RA">
    <property type="protein sequence ID" value="SMAR001541-PA"/>
    <property type="gene ID" value="SMAR001541"/>
</dbReference>
<evidence type="ECO:0000256" key="3">
    <source>
        <dbReference type="ARBA" id="ARBA00012483"/>
    </source>
</evidence>
<sequence>MAEKINLDMELTDLDFPSKYFIEDEFIDTLLLVEPDTKEKESMDMHKSNACSICLEDLNRCPFITELTCNHKFHSSCLDTWISQHNNNTCPICRLPLRQLIKPIILLSFIEIGHGYRHRNQCRAASQSMQICMKCKLNMFNLNVYNA</sequence>
<feature type="domain" description="RING-type" evidence="13">
    <location>
        <begin position="51"/>
        <end position="94"/>
    </location>
</feature>
<protein>
    <recommendedName>
        <fullName evidence="3">RING-type E3 ubiquitin transferase</fullName>
        <ecNumber evidence="3">2.3.2.27</ecNumber>
    </recommendedName>
</protein>
<evidence type="ECO:0000256" key="2">
    <source>
        <dbReference type="ARBA" id="ARBA00004141"/>
    </source>
</evidence>
<dbReference type="EC" id="2.3.2.27" evidence="3"/>
<evidence type="ECO:0000313" key="15">
    <source>
        <dbReference type="Proteomes" id="UP000014500"/>
    </source>
</evidence>
<dbReference type="Proteomes" id="UP000014500">
    <property type="component" value="Unassembled WGS sequence"/>
</dbReference>
<dbReference type="PANTHER" id="PTHR45977">
    <property type="entry name" value="TARGET OF ERK KINASE MPK-1"/>
    <property type="match status" value="1"/>
</dbReference>
<comment type="subcellular location">
    <subcellularLocation>
        <location evidence="2">Membrane</location>
        <topology evidence="2">Multi-pass membrane protein</topology>
    </subcellularLocation>
</comment>
<dbReference type="EMBL" id="JH430635">
    <property type="status" value="NOT_ANNOTATED_CDS"/>
    <property type="molecule type" value="Genomic_DNA"/>
</dbReference>
<keyword evidence="9" id="KW-0862">Zinc</keyword>
<dbReference type="Gene3D" id="3.30.40.10">
    <property type="entry name" value="Zinc/RING finger domain, C3HC4 (zinc finger)"/>
    <property type="match status" value="1"/>
</dbReference>
<dbReference type="InterPro" id="IPR001841">
    <property type="entry name" value="Znf_RING"/>
</dbReference>
<dbReference type="HOGENOM" id="CLU_1770392_0_0_1"/>
<evidence type="ECO:0000256" key="5">
    <source>
        <dbReference type="ARBA" id="ARBA00022692"/>
    </source>
</evidence>
<proteinExistence type="predicted"/>
<keyword evidence="11" id="KW-0472">Membrane</keyword>
<evidence type="ECO:0000256" key="12">
    <source>
        <dbReference type="PROSITE-ProRule" id="PRU00175"/>
    </source>
</evidence>
<keyword evidence="15" id="KW-1185">Reference proteome</keyword>
<dbReference type="SUPFAM" id="SSF57850">
    <property type="entry name" value="RING/U-box"/>
    <property type="match status" value="1"/>
</dbReference>
<dbReference type="STRING" id="126957.T1IKT5"/>
<comment type="catalytic activity">
    <reaction evidence="1">
        <text>S-ubiquitinyl-[E2 ubiquitin-conjugating enzyme]-L-cysteine + [acceptor protein]-L-lysine = [E2 ubiquitin-conjugating enzyme]-L-cysteine + N(6)-ubiquitinyl-[acceptor protein]-L-lysine.</text>
        <dbReference type="EC" id="2.3.2.27"/>
    </reaction>
</comment>
<evidence type="ECO:0000256" key="1">
    <source>
        <dbReference type="ARBA" id="ARBA00000900"/>
    </source>
</evidence>
<dbReference type="SMART" id="SM00744">
    <property type="entry name" value="RINGv"/>
    <property type="match status" value="1"/>
</dbReference>
<evidence type="ECO:0000256" key="4">
    <source>
        <dbReference type="ARBA" id="ARBA00022679"/>
    </source>
</evidence>
<keyword evidence="7 12" id="KW-0863">Zinc-finger</keyword>
<evidence type="ECO:0000256" key="11">
    <source>
        <dbReference type="ARBA" id="ARBA00023136"/>
    </source>
</evidence>
<evidence type="ECO:0000259" key="13">
    <source>
        <dbReference type="PROSITE" id="PS50089"/>
    </source>
</evidence>
<dbReference type="InterPro" id="IPR011016">
    <property type="entry name" value="Znf_RING-CH"/>
</dbReference>
<accession>T1IKT5</accession>
<dbReference type="PROSITE" id="PS50089">
    <property type="entry name" value="ZF_RING_2"/>
    <property type="match status" value="1"/>
</dbReference>
<dbReference type="AlphaFoldDB" id="T1IKT5"/>
<organism evidence="14 15">
    <name type="scientific">Strigamia maritima</name>
    <name type="common">European centipede</name>
    <name type="synonym">Geophilus maritimus</name>
    <dbReference type="NCBI Taxonomy" id="126957"/>
    <lineage>
        <taxon>Eukaryota</taxon>
        <taxon>Metazoa</taxon>
        <taxon>Ecdysozoa</taxon>
        <taxon>Arthropoda</taxon>
        <taxon>Myriapoda</taxon>
        <taxon>Chilopoda</taxon>
        <taxon>Pleurostigmophora</taxon>
        <taxon>Geophilomorpha</taxon>
        <taxon>Linotaeniidae</taxon>
        <taxon>Strigamia</taxon>
    </lineage>
</organism>